<evidence type="ECO:0000259" key="1">
    <source>
        <dbReference type="Pfam" id="PF03432"/>
    </source>
</evidence>
<dbReference type="InterPro" id="IPR005094">
    <property type="entry name" value="Endonuclease_MobA/VirD2"/>
</dbReference>
<dbReference type="Pfam" id="PF03432">
    <property type="entry name" value="Relaxase"/>
    <property type="match status" value="1"/>
</dbReference>
<proteinExistence type="predicted"/>
<protein>
    <recommendedName>
        <fullName evidence="1">MobA/VirD2-like nuclease domain-containing protein</fullName>
    </recommendedName>
</protein>
<reference evidence="2" key="1">
    <citation type="submission" date="2019-03" db="EMBL/GenBank/DDBJ databases">
        <title>Single cell metagenomics reveals metabolic interactions within the superorganism composed of flagellate Streblomastix strix and complex community of Bacteroidetes bacteria on its surface.</title>
        <authorList>
            <person name="Treitli S.C."/>
            <person name="Kolisko M."/>
            <person name="Husnik F."/>
            <person name="Keeling P."/>
            <person name="Hampl V."/>
        </authorList>
    </citation>
    <scope>NUCLEOTIDE SEQUENCE</scope>
    <source>
        <strain evidence="2">STM</strain>
    </source>
</reference>
<dbReference type="AlphaFoldDB" id="A0A5J4Q8U9"/>
<accession>A0A5J4Q8U9</accession>
<feature type="domain" description="MobA/VirD2-like nuclease" evidence="1">
    <location>
        <begin position="17"/>
        <end position="146"/>
    </location>
</feature>
<sequence>MIAKIVKGKGFKGVVNYVLDKAKQTELLFAEGVRYKSRESIIRGFTSQVGMNPKVSKLVCHISLDFSAQDREKLSNAKMGQIAKEYMTKKGIMDSQYIIGRHYDKEHPHIHIVFNWIDNNGKTITDKNDRYRSEQICKKLTEKHGLYLAKGKENVKAHWLKEPDKTKYEIYHALQLAVPKCKNWKELTNALQKNDITTHFKYKGGTNEVEGVKFEKNGYSFNDSKIDRQFSYSNIDYQLQQNERVQEMNIRQFPQSQSVAGSIVETTGSVLGSLFDIQPTNSDYDVDQAEYIQQQGKKKKRKGLRACLNFHEIKY</sequence>
<evidence type="ECO:0000313" key="2">
    <source>
        <dbReference type="EMBL" id="KAA6318067.1"/>
    </source>
</evidence>
<dbReference type="EMBL" id="SNRY01004312">
    <property type="protein sequence ID" value="KAA6318067.1"/>
    <property type="molecule type" value="Genomic_DNA"/>
</dbReference>
<organism evidence="2">
    <name type="scientific">termite gut metagenome</name>
    <dbReference type="NCBI Taxonomy" id="433724"/>
    <lineage>
        <taxon>unclassified sequences</taxon>
        <taxon>metagenomes</taxon>
        <taxon>organismal metagenomes</taxon>
    </lineage>
</organism>
<gene>
    <name evidence="2" type="ORF">EZS27_031876</name>
</gene>
<comment type="caution">
    <text evidence="2">The sequence shown here is derived from an EMBL/GenBank/DDBJ whole genome shotgun (WGS) entry which is preliminary data.</text>
</comment>
<name>A0A5J4Q8U9_9ZZZZ</name>